<keyword evidence="4" id="KW-0255">Endonuclease</keyword>
<gene>
    <name evidence="9" type="ORF">ISN44_Un18g000040</name>
</gene>
<proteinExistence type="predicted"/>
<name>A0A8T1XCN2_ARASU</name>
<dbReference type="OrthoDB" id="1408995at2759"/>
<keyword evidence="6" id="KW-0695">RNA-directed DNA polymerase</keyword>
<dbReference type="GO" id="GO:0003964">
    <property type="term" value="F:RNA-directed DNA polymerase activity"/>
    <property type="evidence" value="ECO:0007669"/>
    <property type="project" value="UniProtKB-KW"/>
</dbReference>
<evidence type="ECO:0000256" key="1">
    <source>
        <dbReference type="ARBA" id="ARBA00022679"/>
    </source>
</evidence>
<feature type="compositionally biased region" description="Basic and acidic residues" evidence="7">
    <location>
        <begin position="1"/>
        <end position="14"/>
    </location>
</feature>
<sequence>AEREAVSSADHQDPYTRSQSSPARLFYSITEEESSPSCQLTVLLDRRVEEAVQITPSTNLLDRRGRGAVHPASSLLYSIARSKGHQNLLFNENIDRIARELREQTGTDVMADDQNPDLPNNIGAGDAPRNDNQRNGIVPPPVQNNNFEIKSGLIAMVQGNKFHGLPMEDPLDHLDEFDRLCSLTKINGVSEDGFKLRLFPFSLGDKAHQWEKSLPQGSITSWNDCKKAFLTKFFSNSRTARLRNEISGFTQKNAETFCEAWERFRGYQNQCPHHGFSKASLLSTLYRGVLPKIRMLLDTASNGNFLNKEVEEGWELVENLAQSDGNYNEDYDRTIRGSSDLEEKHRKDMKAMNDKLDKLLLVQQKQVHFLCEDETSTNVANPQDQVYPQQQQTQPKPFVPYNQSQGFVPKQQFQGGYQTQHPPPGFVPQQQQTSSTPDSDLRQMLQQLLQGQATGSMEIAKKLAEMNNKIDCSYNDLNIKVEALTSKVRYMEGQTASTSAPKVTGLSGKSIQNPQEYAHAITLRSGKALPPKEGLKQNTEDSVEQDGKDFCQNEDSADKVTTEPILDPPTRPPVPAVSESVEKPAATKTKENVFVPPPYKPPLPFPGRFKKVLIQKYKTLLEKQLKDLEVTMPLVDCLALIPDSHKYVKDMITERIREVQGMVVLSHECSAIIQKMIIPKKLGDPGSFTLPCTLGPLAFSKCLCDLGASVSLMPLSVARRLGFSKYKSCNISLILADRSIRIPHGLLEDLPVMIGRVEVPTDFVVLEMDEEPKDPLIFGRPFLATAGAIIDVKKGKIDLNLGKDLKMTFDITNTMKKPTIEGKVFWIEEMDMIADKLLEELAEEDHLQSALTRDNKEGDLHIETLGYQKLLDMCKEAENPEEYEDLVGKVKKEDILDHIARQTVHPVYSTEILDHILPSDESVIASDDWSELKAPKVDLKPLPKGLRRAIGYSLDDIKGISPNLCTHRIHLENESYSSIEPQRRLNPNLKEVVKKEILKLLDAGIIYPISDSTWVSPVHCVPKKGGMTVIKNSKDELIPTRTITGHRMCIDYRKLNAASRKDHFPLPFIDQMLERLANHPYYCFLDGYSGFFQIPIHPNDQEKTTFTCPYGTFAYKRMPFGLCNAPATFQRCMTSIFSDLIEETVEVFMDDFSVYGSSFSSCLLNLCRVLKRCEETNLVLNWEKCHFMVREGIVLGHKISERGIEVDKAKVDVMMQLQPPKTVKDIRSFLGHAGFYRRFIKDFSKLARPLTRLLCKETEFTFDEECLTAFKLIKEALVTAPIVQAPNWDYPFEIMCDASDYAVGAVLGQKIDKKLHVIYYASRTMDDAQVRYATTEKELLAVVFAFEKFRSYLVGSKVTVYTDHAALRHIYAKKDTKPRLLRWILLLQEFDMEIVDKKGIENGVADHLSRMRIEDEVPIDDSMPEEQLMAFRQLNESSQTLKSLVQVCAMKDKLPWYADYVNYLVSGEEPPNLSSYEKKKFFKDIHHFYWDEPYLYTLCKDKIYRRCVSEDEAEGILLHCHGSTYGGHFATFKTVSKILQAGFWWPTMFRDAQQFISRCDSCQRKGNISRRNEMPQNPILEVEIFDVWGIDFMGPFPSSYGNKYILVAVDYVSKWVEAIASPTNDSRVVLKMFKTIIFPRFGIPRVVISDGGTHFINKVFENLLKKHGVKHKVATPYHPQTSGQVEISNREIKAILEKTVGITRKDWSAKLDDALWAYRTAFKTPIGTTPFNLLYGKSCHLPVELEYKAMWAVKLLNFDIKTAEEKRLIQLNDLNEIRLEAYESSRIYKERTKSFHDKKIISRDFKVGDQVLLFNSRLRLFPSKLKSRWSGPFRVTAVRPYGAITLAGKDGDFTVNGQRLKRYMADQYIPEGTSTLPSSKRSSTHAELKPRLSKEILQWPGKNRKRALMITSALLPLSVSSISLACILHSGVVSVAEREAVSSADHQDPYTRSQSSPARLFYSITEEESSPSCQLTVLLDRRVEEAVQITPSTNLLDRRGRGAVHPASSLLYSIARYFGCFWSSNRGETEHKFRTLNHSLSQSTRSQPRSPDRAKHSIATLETVMKGKTTRSQPRSNFRRNHSIARSSRSCHEGHITRSQPRRSQQLSFTRSQARRDHPLYTTRSPPCHQKPIYSFLTQPDKLSIRKRREAEETTRSPPHVIYSIAPLDRRVAGPFHLVFTTDHSIARRSTHSNQLYILISDWSAKALLLPVICIHDDQDQPNNIGAGDFPHNHNQRHGIVPPPVQNNNFEIKSGLIAMVQGNRFHGLPMEDPLDHLDEFERLCGLTKINGVSEDGFKLRLFPFSLGDKAHLWEKTLPQGSITTWDDCKKAFLAKFFSNSRTARLRNEISGFTQKNTETFCEAWERFKGYQTKCPHHDFGKASLLSTLYRGVLPKIRMLLDTASNGNFLNKDVAEGWELVENLAQSDGNYNEDYDRSIRTGTDTDDKHRKEMKALNDKLDKLLQVQQTHVHFISEDEQFQVQEGENDQSAEISYIQNQGGYNKGYNNYRPNPNLSYRSTNVANPQDQVYPSQQQQQQPKPFVPYNQGQGFVPKQQFQGGYQQQQPPPGFPSQQHQAPSPPDSDIKNMVQQILQGQATGAMEIAKKLAELNNKTASTSASNKTGNLSGKGVHSSQEYAHAINLRSGRQLPTRENPYQNTEDSVVQEEEDFYQDNVLADKTIEEPILVNQPTQSQAPPVVPPVEKPVAAKTKDTVFVPPPYKPPLPFPGRFKKVLVKKYQTLLEKQLRDLEITMPLVDCLALIPDSHKYVKDMITERIKEVQGMVVLSHECSAIIQRKIIPTKLGDPGSFTLPCSLGPLAFNRCLCDLGASVSFMPLSVAKRLGFSKYKACNISLILADRSIRIPHGLLEDLPVRIGAVEVPTDFVVLEMDEEPKDPLILGRPFLATAGAIIDVKKGNIDLNLGKDLRMTFDIANTMKKPTIEGKVFWIEEMELLADELLEELAQEDYLQSALTKECNDGDLHLKTLGYQKLMDMHKEADDPEDFEELAALDREEDFSPDKTTRSHGIHNHLIASLSHDANPDSESTSDDWSELKAPKIDLKPLPEGLRYVFLGSNSTYPVIVNDELNAEQVNLLITELKKYRRAIGYSLDDIRGISPTLCTHRIYLENESYSSIEPQSRLNPNLKEVVKKEILKLLDAGVIYHISDSTWVSPVHCVPKKGGMTVIKNSKDELIPTRTITAHRMCIDYRKLNAATRKDHFPLPFIDQMLERLANHPYYCFLDGYSGFFQIPFHPDDQEKTTFTCPYGTFANRRMPFGLCIAPATFQRCMTSIFSDLIEEMVEVFMDDFSVYGSSFSSCLLNLCRVLKRCEETNLVLNWEKCHFMVREGIVLGHKISEKGREVDKAKVDVMVQLQPPKTVKDIRSFLGHAGFYRRFIKDFSKLARPLTRLLCKEADFTFDEECLTAFRLIKEALVSAPIVQAPNWDHPFEIMCDASDYAVGAVLGQRIDKKLHVIYYASRTMDETQVRYATTEKELLAVVFAFEKFRSYLVGSKVIVYTDHAALRHIYAKKDTKPRLLRWILLLQEFDMQIVDKKGIENGVADHLSRMRIKDAIPIDDSMPEEQLMTIRKLNKSIQSLDEALAVEEKLPWYADYVNYLVCGEEPPNLSSYEKKKFFKDINRYYWDEPYLYTLCKDKIYRRCASENEADGILQHCHGSSYGGHFATFKTVSKILQTGFWWPTMFEDAQEFISRCDSCQRRGNISRRNEMPQNPILEVEIFDVWGIDFMGPFPSSYGNKYILVAVDYVSKWVEAIASPTNDARVVRKLFKTIIFPRFGVPRVVISDGGTHFINKVFESLLKKNGVKHKVATPYHPQTSGQVEISNREIKSILEKTVGITRKDWSVKLDDALWAYRTAFKTPIGTTPFNLLYGKSCHLPVELEYKAMWAVKLLNFDIKTAKEKRLIQLNDLDEIRLEAYESSKIYKERTKSFHDKKITSKDLRVGDQVLLFNSRLKLFPGKLKSRWSGPFRIVEIRPYGAITLARKSGDFTVNGQRVKKYMANQHLPEGTFVPLDEPPSA</sequence>
<dbReference type="Proteomes" id="UP000694251">
    <property type="component" value="Unassembled WGS sequence"/>
</dbReference>
<dbReference type="CDD" id="cd01647">
    <property type="entry name" value="RT_LTR"/>
    <property type="match status" value="2"/>
</dbReference>
<reference evidence="9 10" key="1">
    <citation type="submission" date="2020-12" db="EMBL/GenBank/DDBJ databases">
        <title>Concerted genomic and epigenomic changes stabilize Arabidopsis allopolyploids.</title>
        <authorList>
            <person name="Chen Z."/>
        </authorList>
    </citation>
    <scope>NUCLEOTIDE SEQUENCE [LARGE SCALE GENOMIC DNA]</scope>
    <source>
        <strain evidence="9">As9502</strain>
        <tissue evidence="9">Leaf</tissue>
    </source>
</reference>
<evidence type="ECO:0000313" key="9">
    <source>
        <dbReference type="EMBL" id="KAG7531809.1"/>
    </source>
</evidence>
<dbReference type="InterPro" id="IPR050951">
    <property type="entry name" value="Retrovirus_Pol_polyprotein"/>
</dbReference>
<dbReference type="PANTHER" id="PTHR37984:SF5">
    <property type="entry name" value="PROTEIN NYNRIN-LIKE"/>
    <property type="match status" value="1"/>
</dbReference>
<dbReference type="InterPro" id="IPR000477">
    <property type="entry name" value="RT_dom"/>
</dbReference>
<evidence type="ECO:0000256" key="3">
    <source>
        <dbReference type="ARBA" id="ARBA00022722"/>
    </source>
</evidence>
<dbReference type="PANTHER" id="PTHR37984">
    <property type="entry name" value="PROTEIN CBG26694"/>
    <property type="match status" value="1"/>
</dbReference>
<dbReference type="InterPro" id="IPR041588">
    <property type="entry name" value="Integrase_H2C2"/>
</dbReference>
<dbReference type="Pfam" id="PF17921">
    <property type="entry name" value="Integrase_H2C2"/>
    <property type="match status" value="2"/>
</dbReference>
<keyword evidence="3" id="KW-0540">Nuclease</keyword>
<dbReference type="CDD" id="cd00303">
    <property type="entry name" value="retropepsin_like"/>
    <property type="match status" value="2"/>
</dbReference>
<organism evidence="9 10">
    <name type="scientific">Arabidopsis suecica</name>
    <name type="common">Swedish thale-cress</name>
    <name type="synonym">Cardaminopsis suecica</name>
    <dbReference type="NCBI Taxonomy" id="45249"/>
    <lineage>
        <taxon>Eukaryota</taxon>
        <taxon>Viridiplantae</taxon>
        <taxon>Streptophyta</taxon>
        <taxon>Embryophyta</taxon>
        <taxon>Tracheophyta</taxon>
        <taxon>Spermatophyta</taxon>
        <taxon>Magnoliopsida</taxon>
        <taxon>eudicotyledons</taxon>
        <taxon>Gunneridae</taxon>
        <taxon>Pentapetalae</taxon>
        <taxon>rosids</taxon>
        <taxon>malvids</taxon>
        <taxon>Brassicales</taxon>
        <taxon>Brassicaceae</taxon>
        <taxon>Camelineae</taxon>
        <taxon>Arabidopsis</taxon>
    </lineage>
</organism>
<feature type="domain" description="Integrase catalytic" evidence="8">
    <location>
        <begin position="3725"/>
        <end position="3889"/>
    </location>
</feature>
<feature type="region of interest" description="Disordered" evidence="7">
    <location>
        <begin position="413"/>
        <end position="439"/>
    </location>
</feature>
<dbReference type="CDD" id="cd09274">
    <property type="entry name" value="RNase_HI_RT_Ty3"/>
    <property type="match status" value="2"/>
</dbReference>
<evidence type="ECO:0000256" key="7">
    <source>
        <dbReference type="SAM" id="MobiDB-lite"/>
    </source>
</evidence>
<dbReference type="Pfam" id="PF17917">
    <property type="entry name" value="RT_RNaseH"/>
    <property type="match status" value="2"/>
</dbReference>
<evidence type="ECO:0000256" key="2">
    <source>
        <dbReference type="ARBA" id="ARBA00022695"/>
    </source>
</evidence>
<feature type="compositionally biased region" description="Polar residues" evidence="7">
    <location>
        <begin position="2097"/>
        <end position="2112"/>
    </location>
</feature>
<dbReference type="Pfam" id="PF00665">
    <property type="entry name" value="rve"/>
    <property type="match status" value="2"/>
</dbReference>
<comment type="caution">
    <text evidence="9">The sequence shown here is derived from an EMBL/GenBank/DDBJ whole genome shotgun (WGS) entry which is preliminary data.</text>
</comment>
<evidence type="ECO:0000259" key="8">
    <source>
        <dbReference type="PROSITE" id="PS50994"/>
    </source>
</evidence>
<feature type="domain" description="Integrase catalytic" evidence="8">
    <location>
        <begin position="1574"/>
        <end position="1738"/>
    </location>
</feature>
<feature type="region of interest" description="Disordered" evidence="7">
    <location>
        <begin position="2526"/>
        <end position="2584"/>
    </location>
</feature>
<feature type="region of interest" description="Disordered" evidence="7">
    <location>
        <begin position="109"/>
        <end position="142"/>
    </location>
</feature>
<dbReference type="EMBL" id="JAEFBJ010000018">
    <property type="protein sequence ID" value="KAG7531809.1"/>
    <property type="molecule type" value="Genomic_DNA"/>
</dbReference>
<protein>
    <recommendedName>
        <fullName evidence="8">Integrase catalytic domain-containing protein</fullName>
    </recommendedName>
</protein>
<dbReference type="GO" id="GO:0016787">
    <property type="term" value="F:hydrolase activity"/>
    <property type="evidence" value="ECO:0007669"/>
    <property type="project" value="UniProtKB-KW"/>
</dbReference>
<evidence type="ECO:0000256" key="6">
    <source>
        <dbReference type="ARBA" id="ARBA00022918"/>
    </source>
</evidence>
<feature type="compositionally biased region" description="Pro residues" evidence="7">
    <location>
        <begin position="566"/>
        <end position="575"/>
    </location>
</feature>
<evidence type="ECO:0000256" key="5">
    <source>
        <dbReference type="ARBA" id="ARBA00022801"/>
    </source>
</evidence>
<dbReference type="InterPro" id="IPR001584">
    <property type="entry name" value="Integrase_cat-core"/>
</dbReference>
<dbReference type="FunFam" id="3.10.20.370:FF:000001">
    <property type="entry name" value="Retrovirus-related Pol polyprotein from transposon 17.6-like protein"/>
    <property type="match status" value="2"/>
</dbReference>
<keyword evidence="10" id="KW-1185">Reference proteome</keyword>
<keyword evidence="1" id="KW-0808">Transferase</keyword>
<dbReference type="Pfam" id="PF03732">
    <property type="entry name" value="Retrotrans_gag"/>
    <property type="match status" value="2"/>
</dbReference>
<feature type="compositionally biased region" description="Low complexity" evidence="7">
    <location>
        <begin position="2552"/>
        <end position="2563"/>
    </location>
</feature>
<dbReference type="Pfam" id="PF00078">
    <property type="entry name" value="RVT_1"/>
    <property type="match status" value="2"/>
</dbReference>
<feature type="compositionally biased region" description="Basic and acidic residues" evidence="7">
    <location>
        <begin position="533"/>
        <end position="561"/>
    </location>
</feature>
<dbReference type="GO" id="GO:0015074">
    <property type="term" value="P:DNA integration"/>
    <property type="evidence" value="ECO:0007669"/>
    <property type="project" value="InterPro"/>
</dbReference>
<dbReference type="FunFam" id="3.30.420.10:FF:000032">
    <property type="entry name" value="Retrovirus-related Pol polyprotein from transposon 297-like Protein"/>
    <property type="match status" value="2"/>
</dbReference>
<dbReference type="FunFam" id="3.30.70.270:FF:000020">
    <property type="entry name" value="Transposon Tf2-6 polyprotein-like Protein"/>
    <property type="match status" value="2"/>
</dbReference>
<keyword evidence="5" id="KW-0378">Hydrolase</keyword>
<keyword evidence="2" id="KW-0548">Nucleotidyltransferase</keyword>
<dbReference type="PROSITE" id="PS50994">
    <property type="entry name" value="INTEGRASE"/>
    <property type="match status" value="2"/>
</dbReference>
<feature type="compositionally biased region" description="Low complexity" evidence="7">
    <location>
        <begin position="428"/>
        <end position="439"/>
    </location>
</feature>
<feature type="compositionally biased region" description="Low complexity" evidence="7">
    <location>
        <begin position="2526"/>
        <end position="2539"/>
    </location>
</feature>
<evidence type="ECO:0000256" key="4">
    <source>
        <dbReference type="ARBA" id="ARBA00022759"/>
    </source>
</evidence>
<dbReference type="InterPro" id="IPR005162">
    <property type="entry name" value="Retrotrans_gag_dom"/>
</dbReference>
<dbReference type="InterPro" id="IPR041373">
    <property type="entry name" value="RT_RNaseH"/>
</dbReference>
<feature type="region of interest" description="Disordered" evidence="7">
    <location>
        <begin position="525"/>
        <end position="595"/>
    </location>
</feature>
<evidence type="ECO:0000313" key="10">
    <source>
        <dbReference type="Proteomes" id="UP000694251"/>
    </source>
</evidence>
<dbReference type="GO" id="GO:0004519">
    <property type="term" value="F:endonuclease activity"/>
    <property type="evidence" value="ECO:0007669"/>
    <property type="project" value="UniProtKB-KW"/>
</dbReference>
<feature type="region of interest" description="Disordered" evidence="7">
    <location>
        <begin position="1"/>
        <end position="22"/>
    </location>
</feature>
<accession>A0A8T1XCN2</accession>
<feature type="non-terminal residue" evidence="9">
    <location>
        <position position="4034"/>
    </location>
</feature>
<feature type="region of interest" description="Disordered" evidence="7">
    <location>
        <begin position="2067"/>
        <end position="2133"/>
    </location>
</feature>